<protein>
    <submittedName>
        <fullName evidence="1">Uncharacterized protein</fullName>
    </submittedName>
</protein>
<gene>
    <name evidence="1" type="ORF">GCM10023189_58520</name>
</gene>
<proteinExistence type="predicted"/>
<name>A0ABP8NQW1_9BACT</name>
<reference evidence="2" key="1">
    <citation type="journal article" date="2019" name="Int. J. Syst. Evol. Microbiol.">
        <title>The Global Catalogue of Microorganisms (GCM) 10K type strain sequencing project: providing services to taxonomists for standard genome sequencing and annotation.</title>
        <authorList>
            <consortium name="The Broad Institute Genomics Platform"/>
            <consortium name="The Broad Institute Genome Sequencing Center for Infectious Disease"/>
            <person name="Wu L."/>
            <person name="Ma J."/>
        </authorList>
    </citation>
    <scope>NUCLEOTIDE SEQUENCE [LARGE SCALE GENOMIC DNA]</scope>
    <source>
        <strain evidence="2">JCM 17927</strain>
    </source>
</reference>
<accession>A0ABP8NQW1</accession>
<keyword evidence="2" id="KW-1185">Reference proteome</keyword>
<dbReference type="EMBL" id="BAABHD010000084">
    <property type="protein sequence ID" value="GAA4470252.1"/>
    <property type="molecule type" value="Genomic_DNA"/>
</dbReference>
<organism evidence="1 2">
    <name type="scientific">Nibrella saemangeumensis</name>
    <dbReference type="NCBI Taxonomy" id="1084526"/>
    <lineage>
        <taxon>Bacteria</taxon>
        <taxon>Pseudomonadati</taxon>
        <taxon>Bacteroidota</taxon>
        <taxon>Cytophagia</taxon>
        <taxon>Cytophagales</taxon>
        <taxon>Spirosomataceae</taxon>
        <taxon>Nibrella</taxon>
    </lineage>
</organism>
<evidence type="ECO:0000313" key="2">
    <source>
        <dbReference type="Proteomes" id="UP001501175"/>
    </source>
</evidence>
<comment type="caution">
    <text evidence="1">The sequence shown here is derived from an EMBL/GenBank/DDBJ whole genome shotgun (WGS) entry which is preliminary data.</text>
</comment>
<sequence>MDNSIEPVYWRVLAVECLNYYRLSWYTSERIVYRYNSRIHIVVGVETKKGGLSGSGSMAYTHNCPYYNYPSAGKFLFSSGDTGVETKFIHYRNQIALAVYPRTATGASTSNVVANGLWSLLDRFAADKR</sequence>
<dbReference type="Proteomes" id="UP001501175">
    <property type="component" value="Unassembled WGS sequence"/>
</dbReference>
<evidence type="ECO:0000313" key="1">
    <source>
        <dbReference type="EMBL" id="GAA4470252.1"/>
    </source>
</evidence>